<name>Q8L1N1_BUCPS</name>
<keyword evidence="1" id="KW-0547">Nucleotide-binding</keyword>
<evidence type="ECO:0000256" key="3">
    <source>
        <dbReference type="ARBA" id="ARBA00022806"/>
    </source>
</evidence>
<protein>
    <submittedName>
        <fullName evidence="6">DNA helicase</fullName>
    </submittedName>
</protein>
<proteinExistence type="predicted"/>
<dbReference type="InterPro" id="IPR027417">
    <property type="entry name" value="P-loop_NTPase"/>
</dbReference>
<dbReference type="Gene3D" id="1.10.486.10">
    <property type="entry name" value="PCRA, domain 4"/>
    <property type="match status" value="1"/>
</dbReference>
<organism evidence="6">
    <name type="scientific">Buchnera aphidicola subsp. Pemphigus spyrothecae</name>
    <dbReference type="NCBI Taxonomy" id="98799"/>
    <lineage>
        <taxon>Bacteria</taxon>
        <taxon>Pseudomonadati</taxon>
        <taxon>Pseudomonadota</taxon>
        <taxon>Gammaproteobacteria</taxon>
        <taxon>Enterobacterales</taxon>
        <taxon>Erwiniaceae</taxon>
        <taxon>Buchnera</taxon>
    </lineage>
</organism>
<evidence type="ECO:0000256" key="4">
    <source>
        <dbReference type="ARBA" id="ARBA00022840"/>
    </source>
</evidence>
<feature type="non-terminal residue" evidence="6">
    <location>
        <position position="1"/>
    </location>
</feature>
<dbReference type="Gene3D" id="3.40.50.300">
    <property type="entry name" value="P-loop containing nucleotide triphosphate hydrolases"/>
    <property type="match status" value="1"/>
</dbReference>
<dbReference type="GO" id="GO:0000725">
    <property type="term" value="P:recombinational repair"/>
    <property type="evidence" value="ECO:0007669"/>
    <property type="project" value="TreeGrafter"/>
</dbReference>
<dbReference type="Pfam" id="PF13361">
    <property type="entry name" value="UvrD_C"/>
    <property type="match status" value="1"/>
</dbReference>
<keyword evidence="4" id="KW-0067">ATP-binding</keyword>
<dbReference type="EMBL" id="AJ426489">
    <property type="protein sequence ID" value="CAD20136.1"/>
    <property type="molecule type" value="Genomic_DNA"/>
</dbReference>
<dbReference type="InterPro" id="IPR000212">
    <property type="entry name" value="DNA_helicase_UvrD/REP"/>
</dbReference>
<feature type="domain" description="UvrD-like helicase C-terminal" evidence="5">
    <location>
        <begin position="5"/>
        <end position="133"/>
    </location>
</feature>
<dbReference type="InterPro" id="IPR014017">
    <property type="entry name" value="DNA_helicase_UvrD-like_C"/>
</dbReference>
<reference evidence="6" key="2">
    <citation type="thesis" date="2002" institute="Department of Genetics" country="University of Valencia, Valencia, Spain">
        <title>Estructural, functional and nucleotide changes from free-living bacteria to endosymbionts in Buchnera aphidicola.</title>
        <authorList>
            <person name="Sabater-Munoz B."/>
        </authorList>
    </citation>
    <scope>NUCLEOTIDE SEQUENCE</scope>
</reference>
<evidence type="ECO:0000313" key="6">
    <source>
        <dbReference type="EMBL" id="CAD20136.1"/>
    </source>
</evidence>
<keyword evidence="2" id="KW-0378">Hydrolase</keyword>
<dbReference type="GO" id="GO:0005524">
    <property type="term" value="F:ATP binding"/>
    <property type="evidence" value="ECO:0007669"/>
    <property type="project" value="UniProtKB-KW"/>
</dbReference>
<gene>
    <name evidence="6" type="primary">rep</name>
</gene>
<sequence length="190" mass="22613">YNYTEWLKKSSTDLKKNNFKIKNVDTLVKWIKQMLTGNEIEKPLNLSEIVAKFILRDIVDKKEENTHINTIHLMTLHASKGLEFPFVFIIGMEEGILPHHSTIISNNIDEERRLVYVGITRAKKELFLSYCKKRYQYGTILYPEPSRFLFELPKQDILWEKNNRNQNYKNKISNSYLNIIHLKKILKNKI</sequence>
<dbReference type="GO" id="GO:0043138">
    <property type="term" value="F:3'-5' DNA helicase activity"/>
    <property type="evidence" value="ECO:0007669"/>
    <property type="project" value="TreeGrafter"/>
</dbReference>
<dbReference type="PANTHER" id="PTHR11070">
    <property type="entry name" value="UVRD / RECB / PCRA DNA HELICASE FAMILY MEMBER"/>
    <property type="match status" value="1"/>
</dbReference>
<dbReference type="GO" id="GO:0005829">
    <property type="term" value="C:cytosol"/>
    <property type="evidence" value="ECO:0007669"/>
    <property type="project" value="TreeGrafter"/>
</dbReference>
<evidence type="ECO:0000256" key="2">
    <source>
        <dbReference type="ARBA" id="ARBA00022801"/>
    </source>
</evidence>
<reference evidence="6" key="1">
    <citation type="journal article" date="2002" name="Appl. Environ. Microbiol.">
        <title>Molecular characterization of the leucine cluster in Buchnera sp. strain PSY, a primary endosymbiont of the aphid Pemphigus spyrothecae.</title>
        <authorList>
            <person name="Sabater-Munoz B."/>
            <person name="Gomez-Valero L."/>
            <person name="van Ham R.C.H.J."/>
            <person name="Silva F.J."/>
            <person name="Latorre A."/>
        </authorList>
    </citation>
    <scope>NUCLEOTIDE SEQUENCE</scope>
</reference>
<evidence type="ECO:0000256" key="1">
    <source>
        <dbReference type="ARBA" id="ARBA00022741"/>
    </source>
</evidence>
<dbReference type="GO" id="GO:0003677">
    <property type="term" value="F:DNA binding"/>
    <property type="evidence" value="ECO:0007669"/>
    <property type="project" value="InterPro"/>
</dbReference>
<evidence type="ECO:0000259" key="5">
    <source>
        <dbReference type="Pfam" id="PF13361"/>
    </source>
</evidence>
<dbReference type="GO" id="GO:0016787">
    <property type="term" value="F:hydrolase activity"/>
    <property type="evidence" value="ECO:0007669"/>
    <property type="project" value="UniProtKB-KW"/>
</dbReference>
<dbReference type="AlphaFoldDB" id="Q8L1N1"/>
<keyword evidence="3 6" id="KW-0347">Helicase</keyword>
<dbReference type="PANTHER" id="PTHR11070:SF64">
    <property type="entry name" value="ATP-DEPENDENT DNA HELICASE REP"/>
    <property type="match status" value="1"/>
</dbReference>
<accession>Q8L1N1</accession>
<dbReference type="CDD" id="cd18807">
    <property type="entry name" value="SF1_C_UvrD"/>
    <property type="match status" value="1"/>
</dbReference>
<dbReference type="SUPFAM" id="SSF52540">
    <property type="entry name" value="P-loop containing nucleoside triphosphate hydrolases"/>
    <property type="match status" value="1"/>
</dbReference>